<evidence type="ECO:0000256" key="3">
    <source>
        <dbReference type="ARBA" id="ARBA00022729"/>
    </source>
</evidence>
<evidence type="ECO:0000259" key="6">
    <source>
        <dbReference type="Pfam" id="PF01103"/>
    </source>
</evidence>
<dbReference type="PANTHER" id="PTHR12815">
    <property type="entry name" value="SORTING AND ASSEMBLY MACHINERY SAMM50 PROTEIN FAMILY MEMBER"/>
    <property type="match status" value="1"/>
</dbReference>
<dbReference type="Gene3D" id="2.40.160.50">
    <property type="entry name" value="membrane protein fhac: a member of the omp85/tpsb transporter family"/>
    <property type="match status" value="1"/>
</dbReference>
<comment type="caution">
    <text evidence="7">The sequence shown here is derived from an EMBL/GenBank/DDBJ whole genome shotgun (WGS) entry which is preliminary data.</text>
</comment>
<reference evidence="7" key="2">
    <citation type="submission" date="2023-04" db="EMBL/GenBank/DDBJ databases">
        <title>Paracnuella aquatica gen. nov., sp. nov., a member of the family Chitinophagaceae isolated from a hot spring.</title>
        <authorList>
            <person name="Wang C."/>
        </authorList>
    </citation>
    <scope>NUCLEOTIDE SEQUENCE</scope>
    <source>
        <strain evidence="7">LB-8</strain>
    </source>
</reference>
<sequence>MKTEMIKKHYNIFFLLLCFWLVACNVTKSLPEGEKLYTGASIKVKGPQLTSKHKKVLVSDLQGLARPKPNSRLLGIPFKLKLYTLFRKSKPNSFFGKIRDKNGEPPVLMSSVDLEQTAKLMQNHLENKGFFKAAVTGDTTVKKKKGSASYSAGTDYQYHIRNIMFPDDSSQLSQTIRQSATKTLLKTGQPFDLDLIKGERTRIDAVLKEKGYFFFSPDFLLAKVDSTNGNHIVDMKLVVKPGISEVATQAYRINNVYIYTGYNINASKTDTNKAYAKFYDGFYVIDQRNRFKPKLFTKIMQFRPGDLYNRTDHNQTLNRLINLNEFKFVKNRFEPIPDTSKLDVYYYLTPLRKKTLRAEITGTTKSNNMNGGQITGTWLKRNTFHAGEQLSLSAYIGSEAQFGGGSNKGYNTYRTGAELNLTFPRLIVPFFDFRPSGGYVPRTNIKLGYDILKRQKLYTLNSFRGAYGYLWKVSMAEQHELYPISVTYVQPSKVTQEYRDSVAKYPSLKHVIDSQFIIGATYQYNYNQVATGIQRTNSFYFNGLVDISGNMAGLLTNKKDGEGKEKIFNAPFDQYLKLEADFRYYRRLGLNATWANRIVLGYGLPYGNSDKIPYIKQFFSGGNNSIRAFRSRSLLGTYYIPNQPDAYPDLTGDLKLEINTEYRPRISGPIYGALFIDAGNAWLKNEDSLQPGAKFTSDFLNQLAVGAGVGLRLDIQIFVLRLDVAFPLRKPWESNPWVIDQIRLGNAQWRKDNLIYNLAIGYPF</sequence>
<evidence type="ECO:0000313" key="8">
    <source>
        <dbReference type="Proteomes" id="UP001155483"/>
    </source>
</evidence>
<keyword evidence="4" id="KW-0472">Membrane</keyword>
<dbReference type="InterPro" id="IPR000184">
    <property type="entry name" value="Bac_surfAg_D15"/>
</dbReference>
<organism evidence="7 8">
    <name type="scientific">Paraflavisolibacter caeni</name>
    <dbReference type="NCBI Taxonomy" id="2982496"/>
    <lineage>
        <taxon>Bacteria</taxon>
        <taxon>Pseudomonadati</taxon>
        <taxon>Bacteroidota</taxon>
        <taxon>Chitinophagia</taxon>
        <taxon>Chitinophagales</taxon>
        <taxon>Chitinophagaceae</taxon>
        <taxon>Paraflavisolibacter</taxon>
    </lineage>
</organism>
<keyword evidence="8" id="KW-1185">Reference proteome</keyword>
<keyword evidence="3" id="KW-0732">Signal</keyword>
<keyword evidence="5" id="KW-0998">Cell outer membrane</keyword>
<dbReference type="PROSITE" id="PS51257">
    <property type="entry name" value="PROKAR_LIPOPROTEIN"/>
    <property type="match status" value="1"/>
</dbReference>
<dbReference type="RefSeq" id="WP_279298507.1">
    <property type="nucleotide sequence ID" value="NZ_JAOTIF010000017.1"/>
</dbReference>
<evidence type="ECO:0000256" key="5">
    <source>
        <dbReference type="ARBA" id="ARBA00023237"/>
    </source>
</evidence>
<dbReference type="Proteomes" id="UP001155483">
    <property type="component" value="Unassembled WGS sequence"/>
</dbReference>
<accession>A0A9X2XPD8</accession>
<dbReference type="InterPro" id="IPR039910">
    <property type="entry name" value="D15-like"/>
</dbReference>
<evidence type="ECO:0000313" key="7">
    <source>
        <dbReference type="EMBL" id="MCU7551068.1"/>
    </source>
</evidence>
<gene>
    <name evidence="7" type="ORF">OCK74_18255</name>
</gene>
<proteinExistence type="predicted"/>
<protein>
    <submittedName>
        <fullName evidence="7">BamA/TamA family outer membrane protein</fullName>
    </submittedName>
</protein>
<name>A0A9X2XPD8_9BACT</name>
<dbReference type="EMBL" id="JAOTIF010000017">
    <property type="protein sequence ID" value="MCU7551068.1"/>
    <property type="molecule type" value="Genomic_DNA"/>
</dbReference>
<reference evidence="7" key="1">
    <citation type="submission" date="2022-09" db="EMBL/GenBank/DDBJ databases">
        <authorList>
            <person name="Yuan C."/>
            <person name="Ke Z."/>
        </authorList>
    </citation>
    <scope>NUCLEOTIDE SEQUENCE</scope>
    <source>
        <strain evidence="7">LB-8</strain>
    </source>
</reference>
<evidence type="ECO:0000256" key="1">
    <source>
        <dbReference type="ARBA" id="ARBA00004370"/>
    </source>
</evidence>
<dbReference type="GO" id="GO:0019867">
    <property type="term" value="C:outer membrane"/>
    <property type="evidence" value="ECO:0007669"/>
    <property type="project" value="InterPro"/>
</dbReference>
<evidence type="ECO:0000256" key="4">
    <source>
        <dbReference type="ARBA" id="ARBA00023136"/>
    </source>
</evidence>
<comment type="subcellular location">
    <subcellularLocation>
        <location evidence="1">Membrane</location>
    </subcellularLocation>
</comment>
<feature type="domain" description="Bacterial surface antigen (D15)" evidence="6">
    <location>
        <begin position="380"/>
        <end position="734"/>
    </location>
</feature>
<dbReference type="Pfam" id="PF01103">
    <property type="entry name" value="Omp85"/>
    <property type="match status" value="1"/>
</dbReference>
<dbReference type="PANTHER" id="PTHR12815:SF47">
    <property type="entry name" value="TRANSLOCATION AND ASSEMBLY MODULE SUBUNIT TAMA"/>
    <property type="match status" value="1"/>
</dbReference>
<keyword evidence="2" id="KW-0812">Transmembrane</keyword>
<dbReference type="AlphaFoldDB" id="A0A9X2XPD8"/>
<evidence type="ECO:0000256" key="2">
    <source>
        <dbReference type="ARBA" id="ARBA00022692"/>
    </source>
</evidence>
<dbReference type="Gene3D" id="3.10.20.310">
    <property type="entry name" value="membrane protein fhac"/>
    <property type="match status" value="2"/>
</dbReference>